<feature type="domain" description="Post-SET" evidence="19">
    <location>
        <begin position="5988"/>
        <end position="6004"/>
    </location>
</feature>
<feature type="region of interest" description="Disordered" evidence="16">
    <location>
        <begin position="1174"/>
        <end position="1221"/>
    </location>
</feature>
<dbReference type="SMART" id="SM00317">
    <property type="entry name" value="SET"/>
    <property type="match status" value="1"/>
</dbReference>
<keyword evidence="5" id="KW-0949">S-adenosyl-L-methionine</keyword>
<keyword evidence="22" id="KW-1185">Reference proteome</keyword>
<dbReference type="CDD" id="cd15513">
    <property type="entry name" value="PHD5_KMT2C_like"/>
    <property type="match status" value="1"/>
</dbReference>
<feature type="compositionally biased region" description="Basic and acidic residues" evidence="16">
    <location>
        <begin position="4030"/>
        <end position="4041"/>
    </location>
</feature>
<dbReference type="Pfam" id="PF00628">
    <property type="entry name" value="PHD"/>
    <property type="match status" value="2"/>
</dbReference>
<feature type="region of interest" description="Disordered" evidence="16">
    <location>
        <begin position="1527"/>
        <end position="1604"/>
    </location>
</feature>
<feature type="region of interest" description="Disordered" evidence="16">
    <location>
        <begin position="2515"/>
        <end position="2538"/>
    </location>
</feature>
<feature type="compositionally biased region" description="Basic and acidic residues" evidence="16">
    <location>
        <begin position="1174"/>
        <end position="1211"/>
    </location>
</feature>
<dbReference type="CDD" id="cd15489">
    <property type="entry name" value="PHD_SF"/>
    <property type="match status" value="1"/>
</dbReference>
<accession>A0ABR1AEK9</accession>
<feature type="compositionally biased region" description="Low complexity" evidence="16">
    <location>
        <begin position="1476"/>
        <end position="1489"/>
    </location>
</feature>
<keyword evidence="12" id="KW-0804">Transcription</keyword>
<evidence type="ECO:0000256" key="9">
    <source>
        <dbReference type="ARBA" id="ARBA00022833"/>
    </source>
</evidence>
<evidence type="ECO:0000259" key="17">
    <source>
        <dbReference type="PROSITE" id="PS50016"/>
    </source>
</evidence>
<feature type="region of interest" description="Disordered" evidence="16">
    <location>
        <begin position="2575"/>
        <end position="2594"/>
    </location>
</feature>
<dbReference type="InterPro" id="IPR003616">
    <property type="entry name" value="Post-SET_dom"/>
</dbReference>
<feature type="compositionally biased region" description="Polar residues" evidence="16">
    <location>
        <begin position="4782"/>
        <end position="4793"/>
    </location>
</feature>
<feature type="compositionally biased region" description="Basic and acidic residues" evidence="16">
    <location>
        <begin position="604"/>
        <end position="613"/>
    </location>
</feature>
<feature type="compositionally biased region" description="Basic and acidic residues" evidence="16">
    <location>
        <begin position="1018"/>
        <end position="1046"/>
    </location>
</feature>
<protein>
    <recommendedName>
        <fullName evidence="23">[Histone H3]-lysine(4) N-trimethyltransferase</fullName>
    </recommendedName>
</protein>
<feature type="domain" description="PHD-type" evidence="20">
    <location>
        <begin position="254"/>
        <end position="363"/>
    </location>
</feature>
<dbReference type="PROSITE" id="PS50280">
    <property type="entry name" value="SET"/>
    <property type="match status" value="1"/>
</dbReference>
<feature type="region of interest" description="Disordered" evidence="16">
    <location>
        <begin position="4323"/>
        <end position="4342"/>
    </location>
</feature>
<evidence type="ECO:0000256" key="7">
    <source>
        <dbReference type="ARBA" id="ARBA00022737"/>
    </source>
</evidence>
<feature type="compositionally biased region" description="Polar residues" evidence="16">
    <location>
        <begin position="1570"/>
        <end position="1580"/>
    </location>
</feature>
<feature type="region of interest" description="Disordered" evidence="16">
    <location>
        <begin position="1782"/>
        <end position="1842"/>
    </location>
</feature>
<feature type="region of interest" description="Disordered" evidence="16">
    <location>
        <begin position="593"/>
        <end position="613"/>
    </location>
</feature>
<dbReference type="PROSITE" id="PS50868">
    <property type="entry name" value="POST_SET"/>
    <property type="match status" value="1"/>
</dbReference>
<feature type="compositionally biased region" description="Polar residues" evidence="16">
    <location>
        <begin position="217"/>
        <end position="234"/>
    </location>
</feature>
<evidence type="ECO:0000256" key="1">
    <source>
        <dbReference type="ARBA" id="ARBA00004123"/>
    </source>
</evidence>
<feature type="region of interest" description="Disordered" evidence="16">
    <location>
        <begin position="1144"/>
        <end position="1163"/>
    </location>
</feature>
<keyword evidence="15" id="KW-0175">Coiled coil</keyword>
<feature type="region of interest" description="Disordered" evidence="16">
    <location>
        <begin position="3969"/>
        <end position="3996"/>
    </location>
</feature>
<dbReference type="InterPro" id="IPR034732">
    <property type="entry name" value="EPHD"/>
</dbReference>
<evidence type="ECO:0008006" key="23">
    <source>
        <dbReference type="Google" id="ProtNLM"/>
    </source>
</evidence>
<dbReference type="PROSITE" id="PS51542">
    <property type="entry name" value="FYRN"/>
    <property type="match status" value="1"/>
</dbReference>
<evidence type="ECO:0000259" key="18">
    <source>
        <dbReference type="PROSITE" id="PS50280"/>
    </source>
</evidence>
<feature type="region of interest" description="Disordered" evidence="16">
    <location>
        <begin position="4892"/>
        <end position="5052"/>
    </location>
</feature>
<dbReference type="Pfam" id="PF13832">
    <property type="entry name" value="zf-HC5HC2H_2"/>
    <property type="match status" value="1"/>
</dbReference>
<feature type="domain" description="PHD-type" evidence="17">
    <location>
        <begin position="421"/>
        <end position="471"/>
    </location>
</feature>
<evidence type="ECO:0000256" key="6">
    <source>
        <dbReference type="ARBA" id="ARBA00022723"/>
    </source>
</evidence>
<dbReference type="Pfam" id="PF05965">
    <property type="entry name" value="FYRC"/>
    <property type="match status" value="1"/>
</dbReference>
<dbReference type="Pfam" id="PF13771">
    <property type="entry name" value="zf-HC5HC2H"/>
    <property type="match status" value="1"/>
</dbReference>
<dbReference type="InterPro" id="IPR001965">
    <property type="entry name" value="Znf_PHD"/>
</dbReference>
<proteinExistence type="predicted"/>
<feature type="region of interest" description="Disordered" evidence="16">
    <location>
        <begin position="4413"/>
        <end position="4441"/>
    </location>
</feature>
<feature type="compositionally biased region" description="Polar residues" evidence="16">
    <location>
        <begin position="4811"/>
        <end position="4824"/>
    </location>
</feature>
<dbReference type="PROSITE" id="PS50016">
    <property type="entry name" value="ZF_PHD_2"/>
    <property type="match status" value="4"/>
</dbReference>
<comment type="subcellular location">
    <subcellularLocation>
        <location evidence="1">Nucleus</location>
    </subcellularLocation>
</comment>
<feature type="domain" description="PHD-type" evidence="17">
    <location>
        <begin position="846"/>
        <end position="901"/>
    </location>
</feature>
<feature type="compositionally biased region" description="Polar residues" evidence="16">
    <location>
        <begin position="1783"/>
        <end position="1796"/>
    </location>
</feature>
<gene>
    <name evidence="21" type="ORF">RUM44_005273</name>
</gene>
<feature type="coiled-coil region" evidence="15">
    <location>
        <begin position="2691"/>
        <end position="2732"/>
    </location>
</feature>
<feature type="region of interest" description="Disordered" evidence="16">
    <location>
        <begin position="4145"/>
        <end position="4197"/>
    </location>
</feature>
<feature type="region of interest" description="Disordered" evidence="16">
    <location>
        <begin position="1340"/>
        <end position="1368"/>
    </location>
</feature>
<dbReference type="CDD" id="cd15512">
    <property type="entry name" value="PHD4_KMT2C_like"/>
    <property type="match status" value="1"/>
</dbReference>
<feature type="compositionally biased region" description="Pro residues" evidence="16">
    <location>
        <begin position="2276"/>
        <end position="2295"/>
    </location>
</feature>
<evidence type="ECO:0000256" key="2">
    <source>
        <dbReference type="ARBA" id="ARBA00022553"/>
    </source>
</evidence>
<feature type="region of interest" description="Disordered" evidence="16">
    <location>
        <begin position="4476"/>
        <end position="4504"/>
    </location>
</feature>
<feature type="compositionally biased region" description="Polar residues" evidence="16">
    <location>
        <begin position="4949"/>
        <end position="4970"/>
    </location>
</feature>
<feature type="compositionally biased region" description="Basic and acidic residues" evidence="16">
    <location>
        <begin position="4800"/>
        <end position="4809"/>
    </location>
</feature>
<dbReference type="InterPro" id="IPR036910">
    <property type="entry name" value="HMG_box_dom_sf"/>
</dbReference>
<feature type="region of interest" description="Disordered" evidence="16">
    <location>
        <begin position="4845"/>
        <end position="4865"/>
    </location>
</feature>
<dbReference type="SMART" id="SM00249">
    <property type="entry name" value="PHD"/>
    <property type="match status" value="8"/>
</dbReference>
<dbReference type="Proteomes" id="UP001359485">
    <property type="component" value="Unassembled WGS sequence"/>
</dbReference>
<feature type="compositionally biased region" description="Polar residues" evidence="16">
    <location>
        <begin position="1905"/>
        <end position="1916"/>
    </location>
</feature>
<keyword evidence="4" id="KW-0808">Transferase</keyword>
<feature type="region of interest" description="Disordered" evidence="16">
    <location>
        <begin position="1456"/>
        <end position="1499"/>
    </location>
</feature>
<evidence type="ECO:0000313" key="22">
    <source>
        <dbReference type="Proteomes" id="UP001359485"/>
    </source>
</evidence>
<feature type="region of interest" description="Disordered" evidence="16">
    <location>
        <begin position="906"/>
        <end position="929"/>
    </location>
</feature>
<evidence type="ECO:0000256" key="12">
    <source>
        <dbReference type="ARBA" id="ARBA00023163"/>
    </source>
</evidence>
<feature type="region of interest" description="Disordered" evidence="16">
    <location>
        <begin position="5120"/>
        <end position="5139"/>
    </location>
</feature>
<dbReference type="Gene3D" id="2.170.270.10">
    <property type="entry name" value="SET domain"/>
    <property type="match status" value="1"/>
</dbReference>
<evidence type="ECO:0000256" key="4">
    <source>
        <dbReference type="ARBA" id="ARBA00022679"/>
    </source>
</evidence>
<feature type="compositionally biased region" description="Polar residues" evidence="16">
    <location>
        <begin position="1825"/>
        <end position="1836"/>
    </location>
</feature>
<evidence type="ECO:0000256" key="8">
    <source>
        <dbReference type="ARBA" id="ARBA00022771"/>
    </source>
</evidence>
<feature type="compositionally biased region" description="Basic and acidic residues" evidence="16">
    <location>
        <begin position="4413"/>
        <end position="4424"/>
    </location>
</feature>
<feature type="region of interest" description="Disordered" evidence="16">
    <location>
        <begin position="4748"/>
        <end position="4824"/>
    </location>
</feature>
<feature type="region of interest" description="Disordered" evidence="16">
    <location>
        <begin position="1256"/>
        <end position="1275"/>
    </location>
</feature>
<evidence type="ECO:0000256" key="3">
    <source>
        <dbReference type="ARBA" id="ARBA00022603"/>
    </source>
</evidence>
<feature type="region of interest" description="Disordered" evidence="16">
    <location>
        <begin position="1085"/>
        <end position="1122"/>
    </location>
</feature>
<feature type="compositionally biased region" description="Polar residues" evidence="16">
    <location>
        <begin position="2005"/>
        <end position="2014"/>
    </location>
</feature>
<feature type="region of interest" description="Disordered" evidence="16">
    <location>
        <begin position="1995"/>
        <end position="2014"/>
    </location>
</feature>
<feature type="compositionally biased region" description="Polar residues" evidence="16">
    <location>
        <begin position="111"/>
        <end position="132"/>
    </location>
</feature>
<dbReference type="SMART" id="SM00542">
    <property type="entry name" value="FYRC"/>
    <property type="match status" value="1"/>
</dbReference>
<feature type="compositionally biased region" description="Low complexity" evidence="16">
    <location>
        <begin position="1259"/>
        <end position="1271"/>
    </location>
</feature>
<evidence type="ECO:0000256" key="16">
    <source>
        <dbReference type="SAM" id="MobiDB-lite"/>
    </source>
</evidence>
<feature type="compositionally biased region" description="Polar residues" evidence="16">
    <location>
        <begin position="3152"/>
        <end position="3169"/>
    </location>
</feature>
<feature type="region of interest" description="Disordered" evidence="16">
    <location>
        <begin position="5404"/>
        <end position="5444"/>
    </location>
</feature>
<feature type="compositionally biased region" description="Low complexity" evidence="16">
    <location>
        <begin position="4478"/>
        <end position="4495"/>
    </location>
</feature>
<feature type="region of interest" description="Disordered" evidence="16">
    <location>
        <begin position="4025"/>
        <end position="4044"/>
    </location>
</feature>
<dbReference type="CDD" id="cd15510">
    <property type="entry name" value="PHD2_KMT2C_like"/>
    <property type="match status" value="1"/>
</dbReference>
<feature type="region of interest" description="Disordered" evidence="16">
    <location>
        <begin position="3108"/>
        <end position="3169"/>
    </location>
</feature>
<keyword evidence="13" id="KW-0539">Nucleus</keyword>
<feature type="compositionally biased region" description="Basic residues" evidence="16">
    <location>
        <begin position="1109"/>
        <end position="1120"/>
    </location>
</feature>
<feature type="compositionally biased region" description="Basic and acidic residues" evidence="16">
    <location>
        <begin position="4985"/>
        <end position="4997"/>
    </location>
</feature>
<feature type="region of interest" description="Disordered" evidence="16">
    <location>
        <begin position="199"/>
        <end position="248"/>
    </location>
</feature>
<dbReference type="CDD" id="cd15666">
    <property type="entry name" value="ePHD2_KMT2C_like"/>
    <property type="match status" value="1"/>
</dbReference>
<dbReference type="SMART" id="SM00541">
    <property type="entry name" value="FYRN"/>
    <property type="match status" value="1"/>
</dbReference>
<feature type="compositionally biased region" description="Polar residues" evidence="16">
    <location>
        <begin position="2804"/>
        <end position="2835"/>
    </location>
</feature>
<feature type="region of interest" description="Disordered" evidence="16">
    <location>
        <begin position="2020"/>
        <end position="2085"/>
    </location>
</feature>
<feature type="domain" description="PHD-type" evidence="17">
    <location>
        <begin position="769"/>
        <end position="819"/>
    </location>
</feature>
<dbReference type="Gene3D" id="1.10.30.10">
    <property type="entry name" value="High mobility group box domain"/>
    <property type="match status" value="1"/>
</dbReference>
<dbReference type="PANTHER" id="PTHR45888">
    <property type="entry name" value="HL01030P-RELATED"/>
    <property type="match status" value="1"/>
</dbReference>
<feature type="compositionally biased region" description="Pro residues" evidence="16">
    <location>
        <begin position="2515"/>
        <end position="2533"/>
    </location>
</feature>
<dbReference type="SUPFAM" id="SSF82199">
    <property type="entry name" value="SET domain"/>
    <property type="match status" value="1"/>
</dbReference>
<keyword evidence="8 14" id="KW-0863">Zinc-finger</keyword>
<feature type="compositionally biased region" description="Basic and acidic residues" evidence="16">
    <location>
        <begin position="4151"/>
        <end position="4197"/>
    </location>
</feature>
<feature type="compositionally biased region" description="Low complexity" evidence="16">
    <location>
        <begin position="2851"/>
        <end position="2878"/>
    </location>
</feature>
<dbReference type="CDD" id="cd19171">
    <property type="entry name" value="SET_KMT2C_2D"/>
    <property type="match status" value="1"/>
</dbReference>
<feature type="compositionally biased region" description="Basic and acidic residues" evidence="16">
    <location>
        <begin position="5416"/>
        <end position="5440"/>
    </location>
</feature>
<evidence type="ECO:0000259" key="20">
    <source>
        <dbReference type="PROSITE" id="PS51805"/>
    </source>
</evidence>
<dbReference type="PROSITE" id="PS51805">
    <property type="entry name" value="EPHD"/>
    <property type="match status" value="2"/>
</dbReference>
<feature type="compositionally biased region" description="Pro residues" evidence="16">
    <location>
        <begin position="4854"/>
        <end position="4863"/>
    </location>
</feature>
<feature type="compositionally biased region" description="Pro residues" evidence="16">
    <location>
        <begin position="906"/>
        <end position="924"/>
    </location>
</feature>
<keyword evidence="10" id="KW-0156">Chromatin regulator</keyword>
<feature type="domain" description="PHD-type" evidence="17">
    <location>
        <begin position="719"/>
        <end position="772"/>
    </location>
</feature>
<dbReference type="Gene3D" id="3.30.160.360">
    <property type="match status" value="1"/>
</dbReference>
<feature type="compositionally biased region" description="Pro residues" evidence="16">
    <location>
        <begin position="2413"/>
        <end position="2427"/>
    </location>
</feature>
<evidence type="ECO:0000256" key="5">
    <source>
        <dbReference type="ARBA" id="ARBA00022691"/>
    </source>
</evidence>
<name>A0ABR1AEK9_POLSC</name>
<feature type="compositionally biased region" description="Low complexity" evidence="16">
    <location>
        <begin position="1351"/>
        <end position="1361"/>
    </location>
</feature>
<dbReference type="SMART" id="SM00508">
    <property type="entry name" value="PostSET"/>
    <property type="match status" value="1"/>
</dbReference>
<feature type="compositionally biased region" description="Polar residues" evidence="16">
    <location>
        <begin position="3972"/>
        <end position="3988"/>
    </location>
</feature>
<keyword evidence="6" id="KW-0479">Metal-binding</keyword>
<feature type="compositionally biased region" description="Basic and acidic residues" evidence="16">
    <location>
        <begin position="1863"/>
        <end position="1880"/>
    </location>
</feature>
<feature type="region of interest" description="Disordered" evidence="16">
    <location>
        <begin position="2383"/>
        <end position="2434"/>
    </location>
</feature>
<feature type="compositionally biased region" description="Polar residues" evidence="16">
    <location>
        <begin position="2050"/>
        <end position="2067"/>
    </location>
</feature>
<dbReference type="InterPro" id="IPR046341">
    <property type="entry name" value="SET_dom_sf"/>
</dbReference>
<feature type="compositionally biased region" description="Polar residues" evidence="16">
    <location>
        <begin position="2398"/>
        <end position="2408"/>
    </location>
</feature>
<dbReference type="InterPro" id="IPR003889">
    <property type="entry name" value="FYrich_C"/>
</dbReference>
<feature type="region of interest" description="Disordered" evidence="16">
    <location>
        <begin position="4279"/>
        <end position="4299"/>
    </location>
</feature>
<feature type="region of interest" description="Disordered" evidence="16">
    <location>
        <begin position="3420"/>
        <end position="3450"/>
    </location>
</feature>
<dbReference type="EMBL" id="JAWJWF010000051">
    <property type="protein sequence ID" value="KAK6617685.1"/>
    <property type="molecule type" value="Genomic_DNA"/>
</dbReference>
<feature type="region of interest" description="Disordered" evidence="16">
    <location>
        <begin position="1854"/>
        <end position="1935"/>
    </location>
</feature>
<feature type="domain" description="SET" evidence="18">
    <location>
        <begin position="5864"/>
        <end position="5980"/>
    </location>
</feature>
<keyword evidence="7" id="KW-0677">Repeat</keyword>
<feature type="compositionally biased region" description="Polar residues" evidence="16">
    <location>
        <begin position="2775"/>
        <end position="2795"/>
    </location>
</feature>
<evidence type="ECO:0000256" key="14">
    <source>
        <dbReference type="PROSITE-ProRule" id="PRU00146"/>
    </source>
</evidence>
<dbReference type="InterPro" id="IPR011011">
    <property type="entry name" value="Znf_FYVE_PHD"/>
</dbReference>
<dbReference type="Gene3D" id="3.30.40.10">
    <property type="entry name" value="Zinc/RING finger domain, C3HC4 (zinc finger)"/>
    <property type="match status" value="6"/>
</dbReference>
<feature type="compositionally biased region" description="Basic residues" evidence="16">
    <location>
        <begin position="5016"/>
        <end position="5029"/>
    </location>
</feature>
<feature type="compositionally biased region" description="Basic and acidic residues" evidence="16">
    <location>
        <begin position="3430"/>
        <end position="3445"/>
    </location>
</feature>
<dbReference type="InterPro" id="IPR019787">
    <property type="entry name" value="Znf_PHD-finger"/>
</dbReference>
<dbReference type="CDD" id="cd15509">
    <property type="entry name" value="PHD1_KMT2C_like"/>
    <property type="match status" value="1"/>
</dbReference>
<feature type="compositionally biased region" description="Acidic residues" evidence="16">
    <location>
        <begin position="1"/>
        <end position="29"/>
    </location>
</feature>
<feature type="region of interest" description="Disordered" evidence="16">
    <location>
        <begin position="2275"/>
        <end position="2301"/>
    </location>
</feature>
<feature type="region of interest" description="Disordered" evidence="16">
    <location>
        <begin position="3736"/>
        <end position="3762"/>
    </location>
</feature>
<reference evidence="21 22" key="1">
    <citation type="submission" date="2023-09" db="EMBL/GenBank/DDBJ databases">
        <title>Genomes of two closely related lineages of the louse Polyplax serrata with different host specificities.</title>
        <authorList>
            <person name="Martinu J."/>
            <person name="Tarabai H."/>
            <person name="Stefka J."/>
            <person name="Hypsa V."/>
        </authorList>
    </citation>
    <scope>NUCLEOTIDE SEQUENCE [LARGE SCALE GENOMIC DNA]</scope>
    <source>
        <strain evidence="21">98ZLc_SE</strain>
    </source>
</reference>
<dbReference type="SUPFAM" id="SSF57903">
    <property type="entry name" value="FYVE/PHD zinc finger"/>
    <property type="match status" value="6"/>
</dbReference>
<feature type="region of interest" description="Disordered" evidence="16">
    <location>
        <begin position="2770"/>
        <end position="2965"/>
    </location>
</feature>
<evidence type="ECO:0000313" key="21">
    <source>
        <dbReference type="EMBL" id="KAK6617685.1"/>
    </source>
</evidence>
<dbReference type="CDD" id="cd15514">
    <property type="entry name" value="PHD6_KMT2C_like"/>
    <property type="match status" value="1"/>
</dbReference>
<feature type="compositionally biased region" description="Low complexity" evidence="16">
    <location>
        <begin position="100"/>
        <end position="110"/>
    </location>
</feature>
<dbReference type="Pfam" id="PF00856">
    <property type="entry name" value="SET"/>
    <property type="match status" value="1"/>
</dbReference>
<feature type="compositionally biased region" description="Low complexity" evidence="16">
    <location>
        <begin position="1541"/>
        <end position="1569"/>
    </location>
</feature>
<sequence>MDEEQLDDDTDLGMESETQGDEEDSDDDPGSSPSLSAASTPPYITDEGFFSFSKKTNSNLGKPLNLRRRRGRPKKELEKKPLGIKLKRWKSGVYFKRDSTSTQQPRTPTSAPDTPQSQKSPNESGSQPQNAVLENDCKELMVNLGEKVEKVEKTEKPFPMLAPDDPPYFPETWPGKICALCNLSERSQLGQREMIRLSCPEGFTPHKPTPSPGLSPPSVQSTGDKSPRGQTPHQVSHRRQKSRDGKSSSEILDELSVVGYVDEPDINLIFESLGTFYVHLSCILWSEGVSRNESDLQIENHGPVVLQALSRRCSYCSRFGASVMCSYAQGQSSCGLYFHYPCTLASGGFMENKSKSLICNLHLDQVPLLPIGETSQCSTCLSLGNVSNILICTSCGAHHHGSCVGLALLPGVRAGWQCFECRVCQVCRQPSEIGKIMLCESCDKAYHPSCLRPIVTSIPKYGWKCKCCRVCSDCGSRTPGSGLSSRWHNHFSVCDSCYQQRNKGYCCPVCGRAYRAAAHREMVNCVKCRKYVHGSCDNDADLGVYAAKKEANPDYEYVCCVCKNLTIAGRQAVKRKDSFDEALMESSLSASQESLYGDDSSGMDVDHSPSDGKNYEDYPRTIGLGKGKPFCSSNLAKKRFLSRPKGQQCGGKINYQKMKKMSEFGKKRGIKSKMRGVFGVPGLGLQKPQADPANKSEEEPGVENRMVLCSGSDKFVLSQDICVMCGALGTDQEGCLISCAQCGQCYHPYCVNVKVTKVILQKGWRCLDCTVCEGCGQRNDDSRLTLCDDCDISYHIYCMDPPLDYVPRGVWKCKWCVVCIRCGSNDPGFNCNWMNGYTECGPCASHTFCPSCLEPYTEGELVIQCEQCERWLHGSCDGIRNEFDAEKCADEKYTCVLCRPRDVPPPHLLPPPPPKPVPKPPTPTKSPELPRFSQTQFLVDGVCLSEAGMLQIKSLAIEQQATQRKKRTAKRVASLLPSPVMDKEARFLATIESVVSGTEGKSPAPPSPGVKDEEDGAKEDSMKEEPTELWKEGMEVTPREDGKPPEPPEGFTIVTTESGVMVLRKKRTRNLQKLGIGGFWVRFRSNRKADDEDDAPGSEKPPAPSMDKPKRKPVRRKAKSKLVESFPTYLQEAFFGRELLDTPKEKELHSSSEDESVSKFQVTDDKTIKLSKDELKVMEDVKAKQEKEKEEKEKQKAEENLKEKVKSPIKTEEDEGSDNDVLKDLNLKDLPLPGDLLDTDLVNTIMAEDDIKAPDNIDTGELNGTLETTGTSQPKDELADILSPHFNLETMVRESGLPNMNSKDVEEIFKGVLTDENQENQQGYTGLHLNVQPPLTPQSIIPPSFPPPSPYHSEYSNSPHSQVSEPASPWLEETPMGVEQPQGTGGQAFSNSRTTPMKMEADEALGLNATISSVLYANTNHPEWKKQYPVWPERCKQILKKWRSLTSDQKAPYLQKARDNRSVVRMKKAQQIPKESPTSATSPSGGSVAKGSPSAEQKTLIPTTVSQQLTGEGEVCEAAASDQAALKTQSLTTNTPPSPPTTSTITVTTTTTTTTTTTVTTTIPTSTVTESSELGPSTSGADDRPVSVNCPDTGNPSEGTAVKNVPPVENKAVRVLLAPLDNSHNRSQNILFRNVVIANNPNIVNSNHNFTIHHHFAGAATPNQYVQNEPILIAGQAQPQQGNGFNVQNILGQSNHNVIQFPNYTRFPSQLHLDISNRAPNVTIRAFETGGLSHLTRSQFSNHGQAFIHRPMTLTLPQNQRNSQFSEIKILHSAPNVLHTAPQVVQSPALDTSNIPVKSEEPEKVIPVDTTDGSRVVDQSKETEAGQSVGSEQTTGHPDDRSMVGFNRLLIVSDHTSQQTKLPQKDGDKTESSEPNDHQIRVLTPSEIMRTLPSLGPDGYDLVHPSQTTSPAPSNHSHMDQEKVMQQQKANRESEQERHWKQLQALRQAQAQQQQQVIQEQRAQGIARINRQMSGGEETNSNLTIQLQVSTTQDTNALGPLASPSPGSRSQYPQNSNVKVTRIHPGQSPSPFSHPLAPPSPLLNRPLRPQSQTFQSRQFSPNQTSSLPDFPGTPSPNSETDPYIVPRTFANQSPRAVFTAPSPRPQAMPPRPTVLYADANRRPEETFPPVQTGQSPEVTRQLRDLLQRQKEGTATSPVIQRQWPPGAVGLEQFPEGQDEGTFRHPLPPGNIPRPRIPVQQVLVRAPLRQVTDPRIQGPQDQRMRLLIQQQRPQTVQAFIAAQPNQPRNTLDPYDEMVQQRHGEGSVLQQRLVPVRIRPPPGTPAAPAVAPQPAPTNPEQQEIPESVTAELEQLEQEGGPMAEVEAVSAILGDLADDDDELLAEMGADFNILEYVDTETSHGDKTNILDNLELEDDETKEKKLLKETSGGKSAPGKTIPQLSGESTVKSTLAAPPVPSTVPSHVPKPPEGSQVPNTGDISLSHITGEDIQSDMDSRFTSALPRVAMALPGSIPVSVDPQRLPLRVGAQNSTRVIVGPTGQIIQSLPVQTRIGGIGVPPPPPPYPGPPPPYPGPQIPHGRHPVGLMYPQDQAPVHLQRRPLLLQEQPLLLEDLLEQEKREQEKQQQNSDPNATALPDVEMDHMRGDMQPSIPPSAIAAPAGVMNPGIRPQFQRPPGPFIATPARTVPEAPVPSRVPPFNAPVLQPPAVPPDVISTEQDRQMAIEYETWLNNQNHILQKQLKYYETEVQKLRKARKSLNSKQRQLRKNGNELSEQDALELQRISTEQAGVQKHLDASRKSCRQHGMLIQEYRNKQQKQRQNSPLHACSSPLNQPSHSPLHSAPAGSLNPSQSPMNMGGQTTSPMHTTASYNASSHPNTPQSPLMSPSPSPLQSPGPVVSQSPGGGVLQQSPMSPHSMQQSPRLGTPHSQGEESPFSPGSLPSPGPVRLASPQTPTPGNARLASPQHRGRLVNSPGLPEQVNRLHGLNVAPRYARSPMGADPRLRGPNLQPAATVYQGPNATRVIYTQKPIGQDQAQVLQRTTLNREQVIPRNLLIQQQQQQLRNQQILNQISQQNPNLTMEQKQKLLQFHQQKQQLLIQQRQQLIDQQMIQQQQQLAAQNQQRIIQNQQNIQNVPISPPQRTTVVQSGHNIHPISQAPQNSPRSPIVPGQNPKSPISPMVQMPQSPMNLPPKSPVTPTIQKSPMVQSQTSPLMQSPLNLPPRSPSVGSPLNKHPGFMNHAGPDNVLQHTMQEEEKLENPELDHGGGGANAPIPFLPFIENIRKLAHFGLGLRGGSPMWTFSKGKQQKKGEEDRRRVVNQTEQSAEINSITVEKPIQGILKNPGFQRVVRPNRMVHPEPSTSRAVSPPENRRISVLRQRKDSGIELSQQGIVVQLQSSQQLQLQPSQQKLIIQQIPGGNIHQKNFPLPKNLQLLQGQKLMQKKSGSPQIMSKRASLVCVDYDSLDEETPPASPHRGEKGEHKAEKVEGKTDEEEEEIRIATDAEGLELLTQENLLNLELEESDEGNGRRVIIIDNSGEGAAELEKFEENPNGSPTVMEFIDDDLMVYEPIEGVISDSDELVVLEECEVLEAHEIDITNCEVMEFESVDDGDGQENEDSIHAKEVEDLRISPEETKIATIDETEIKESNEDHCSNQDEQKQQIIVRHTRKGKQIVMVKRGQEGRDQRHIIYRSDKGCKDVGDVVLSRSGSEEDKTDEVENERDMDISLKDTSEEDFKKLIEQSEIIIMNESDEIRTRQGPIKLDSGNLKSSIADLEKKRPELEGADLTSGVSDKFADSPLSPEPSHDKVLSPVKIVISSEPMESNLNLPDPRLLKSGEKIKPIVVPEPKPEEVPVAPIVTKRSEVVDVTKVPEIPVSSIPFTDLPEGLASKFFPEARPAISPDRSKVRSEETTTFHAKDAEIERKKECNFDQTSVIKAPKTYEKSKFGKTKVQLSEHDYTHIPGKIDTFKKAETEDKDKIENPSVSSGQLASRTHSNIGITRPVVSYPPANVPQIPRKSQVNSEHFSEQSKVTPDTVEKPTLPTSVSVQTIASNASRPILTYSTSSIELKSQKKYSAEHSRTKEESDNQQNVVLASSNITPVSISDTKSEITVPSEISSRIAKIDPKVRDIISISKINPSRVSDASVDSKGNINRVIHAGVSSGAHAIVSPSTISTTSRMPSVVPVVHTLPQKQETYTKAKGKSDDTKKNEGRRKSTETASRKKSVEERRRSSEAISRDNKRELEQRKQMILEEIKQSQLEKEKLKSESVPPVVTGAVETKAEVTKTEHDLSDVIDILENIDNTPTRLLNASELQSIDKTQLFENEELEKAPTPPKTKQNEPKFDEKINLQSLLSDTGKSDIQVSDLARGSSKAVPQPEPRALPTTNTQSKLAALLTAGPDAVRSKLQKEAVFSGPPPPPPLTQEVRKESVPTLEALLEKEVEPPSKIEQEEKKLETFTEEKETDEKSELFPQVPSPGQAGSDTSNMTAGQTENLILSPTSGIFRTSSSNVGVPASKILSSNTTGVTTSTTDATTDVVPTNESEEVTPQQGIQVEQKLEPQRKVQGITLTTGQTIVQQNTLITTPITGSQQGILINDRNLITAVGNAPGVLMTTRLLQPIAKGPGSSPSRGSPLSSLPPGVRQQIITANYIQQNRANPVLVRRISTPSPPRARTPPQPQPHLVQTQSTVIAHPNVVQLDATSPRLVRPTVQGTLVTAAGTATPPVTVALSQPGLRLTRTDIPTRLVVSTGNQLIASTQLQRLSVNQGLSIPSAVMSTAVNPPVTNADKNVPESQVAVPRTQSSEAQTRAAVQVKSTTPTSEGPEVKTTPQETPPSQVNLAIVKSEPVEVKEERTTPAVSTPNSTNKFPRTDESQNVLLKQLLQNTACAGLSNTTTTPTTQPPPSPVLPNVPSLEAQLARPVPPTPSALIPSILSDQKATTPPNVQAAKPGRPTLPGKEQQQQQQQQQQPKPGAPVEGRRISQSNRTPSREDLLSPTNSTRSSFGIRTPSPITSPQAAVKQEKPQTMLSETEIKKEIPDEPRPEGQGGERVSQEQAAIDLKKLKRRQYQQKRRQSQGKEGMTGGTPKKRARKGSRMEEDYETYTDNLMAQLRQLPALNILEPILAKNYNVCGVFGSGDHSKVCNVEVKGSYGNCVLPSLGDYYTAKPFGEKEKPPPTSPQSTQRGFYDQEFSVINLVDDNEEKKLETLLLGSRERDTDTPDTIVSSSSPECVLYEPPCLYPALQLIKEEVTSDEEIMRASPPIPIIAPIPVRLKPGQSLKEYKEMDKENTCTGANTKKTAVPLKDGSVTVTLTLNSDAAQDILSVLKDLANILHIPAPTSYQIIERTATPPSIKLGLYRNKGKDGKEGAPVDIQSILNGQAKFCRHCDVVILNNMIRKKVKELPFLSQRDDITDNTEDLYFCSSGCYMQFSLMHKSPNMGQEKAATVVDHLSQSSSVKKMRMSPEERETEKVPPKEVRKENVESKKPNKGNKYKYWQPGSLIANTRYKRQTERELMEMLFRVGVTLTPSQNSDDTRRCLFCHQMGDGVADGPARLLNFDVDKWVHLNCALWSDDVYETVNGALMNVDNALQLGQTTICSLCGQNGATIHCFKLRCSNVYHLGCAVKDECVFFKNKTAYCPAHVPKNEKDNELTTLSVYRRVYVQRDENRQVATVMHHTDQNHLLRVGSLIFLNVGQLLPHQLSVFHTPNYIYPVGYKILRFYWSMRRPNKRCKYICSIHDAYGRPEFRILVQEPNYDDIELRDSSPKAVWARILEPLQQLRKENGNVQIFPRYVSGEDLFGLNEPAVVRVLESLPGIETLTDYKFKYGRNPLLELPLAVNPTGCARSEPRQKNLLPYKRPHTQRTATTSRPNLFSSSLPGLSSEVLCPYSKQFVHSKSSQYKKMKLEWRNNVYLARSKIQGLGLYAARDLERHTMVIEYIGEIIRHELSESREKQYEARNRGIYMFRLDEERVIDATICGGLARYINHSCNPNCVAEIVEVDRDLRIIIFAKRRISRGEELAYDYKFDIEDDQHKIPCLCGAPNCRKWMN</sequence>
<dbReference type="InterPro" id="IPR001214">
    <property type="entry name" value="SET_dom"/>
</dbReference>
<evidence type="ECO:0000256" key="13">
    <source>
        <dbReference type="ARBA" id="ARBA00023242"/>
    </source>
</evidence>
<keyword evidence="3" id="KW-0489">Methyltransferase</keyword>
<keyword evidence="2" id="KW-0597">Phosphoprotein</keyword>
<feature type="region of interest" description="Disordered" evidence="16">
    <location>
        <begin position="996"/>
        <end position="1054"/>
    </location>
</feature>
<evidence type="ECO:0000259" key="19">
    <source>
        <dbReference type="PROSITE" id="PS50868"/>
    </source>
</evidence>
<organism evidence="21 22">
    <name type="scientific">Polyplax serrata</name>
    <name type="common">Common mouse louse</name>
    <dbReference type="NCBI Taxonomy" id="468196"/>
    <lineage>
        <taxon>Eukaryota</taxon>
        <taxon>Metazoa</taxon>
        <taxon>Ecdysozoa</taxon>
        <taxon>Arthropoda</taxon>
        <taxon>Hexapoda</taxon>
        <taxon>Insecta</taxon>
        <taxon>Pterygota</taxon>
        <taxon>Neoptera</taxon>
        <taxon>Paraneoptera</taxon>
        <taxon>Psocodea</taxon>
        <taxon>Troctomorpha</taxon>
        <taxon>Phthiraptera</taxon>
        <taxon>Anoplura</taxon>
        <taxon>Polyplacidae</taxon>
        <taxon>Polyplax</taxon>
    </lineage>
</organism>
<evidence type="ECO:0000256" key="15">
    <source>
        <dbReference type="SAM" id="Coils"/>
    </source>
</evidence>
<feature type="compositionally biased region" description="Low complexity" evidence="16">
    <location>
        <begin position="4914"/>
        <end position="4923"/>
    </location>
</feature>
<feature type="domain" description="PHD-type" evidence="20">
    <location>
        <begin position="5489"/>
        <end position="5597"/>
    </location>
</feature>
<dbReference type="InterPro" id="IPR013083">
    <property type="entry name" value="Znf_RING/FYVE/PHD"/>
</dbReference>
<feature type="compositionally biased region" description="Low complexity" evidence="16">
    <location>
        <begin position="30"/>
        <end position="42"/>
    </location>
</feature>
<feature type="region of interest" description="Disordered" evidence="16">
    <location>
        <begin position="1"/>
        <end position="135"/>
    </location>
</feature>
<evidence type="ECO:0000256" key="10">
    <source>
        <dbReference type="ARBA" id="ARBA00022853"/>
    </source>
</evidence>
<dbReference type="PANTHER" id="PTHR45888:SF6">
    <property type="entry name" value="HL01030P-RELATED"/>
    <property type="match status" value="1"/>
</dbReference>
<dbReference type="PROSITE" id="PS51543">
    <property type="entry name" value="FYRC"/>
    <property type="match status" value="1"/>
</dbReference>
<comment type="caution">
    <text evidence="21">The sequence shown here is derived from an EMBL/GenBank/DDBJ whole genome shotgun (WGS) entry which is preliminary data.</text>
</comment>
<keyword evidence="11" id="KW-0805">Transcription regulation</keyword>
<evidence type="ECO:0000256" key="11">
    <source>
        <dbReference type="ARBA" id="ARBA00023015"/>
    </source>
</evidence>
<dbReference type="SUPFAM" id="SSF47095">
    <property type="entry name" value="HMG-box"/>
    <property type="match status" value="1"/>
</dbReference>
<keyword evidence="9" id="KW-0862">Zinc</keyword>
<dbReference type="Pfam" id="PF05964">
    <property type="entry name" value="FYRN"/>
    <property type="match status" value="1"/>
</dbReference>
<dbReference type="InterPro" id="IPR003888">
    <property type="entry name" value="FYrich_N"/>
</dbReference>